<sequence>MLSNKNINVAIFGASGHAKVIVDILEQIGEYTIVGLVDSYKPIGTRLFDYEVIGREDNLQGLCKEYNFNAGIIAIGDNWNRLQMHQRVTKLVPEFNFINAIHPSSIIGKGVKIGNGVAIMAGTIINSDAIIADSCIINTKASVGHDSVLKSFSSLAPGVTLGGSVKIGMATAIGIGVSIKQNISIGDHTVVGSGSMVLNDVESLTLVMGIPAKKIQSIDKGYPYLN</sequence>
<accession>A0A6M0CG78</accession>
<dbReference type="EMBL" id="JAABOQ010000002">
    <property type="protein sequence ID" value="NER16878.1"/>
    <property type="molecule type" value="Genomic_DNA"/>
</dbReference>
<feature type="site" description="Increases basicity of active site His" evidence="4">
    <location>
        <position position="146"/>
    </location>
</feature>
<evidence type="ECO:0000313" key="8">
    <source>
        <dbReference type="Proteomes" id="UP000474296"/>
    </source>
</evidence>
<dbReference type="Gene3D" id="2.160.10.10">
    <property type="entry name" value="Hexapeptide repeat proteins"/>
    <property type="match status" value="1"/>
</dbReference>
<dbReference type="InterPro" id="IPR011004">
    <property type="entry name" value="Trimer_LpxA-like_sf"/>
</dbReference>
<dbReference type="RefSeq" id="WP_164030502.1">
    <property type="nucleotide sequence ID" value="NZ_JAABOQ010000002.1"/>
</dbReference>
<evidence type="ECO:0000256" key="2">
    <source>
        <dbReference type="ARBA" id="ARBA00022679"/>
    </source>
</evidence>
<keyword evidence="8" id="KW-1185">Reference proteome</keyword>
<dbReference type="CDD" id="cd03360">
    <property type="entry name" value="LbH_AT_putative"/>
    <property type="match status" value="1"/>
</dbReference>
<protein>
    <submittedName>
        <fullName evidence="7">Transferase</fullName>
    </submittedName>
</protein>
<feature type="binding site" evidence="5">
    <location>
        <begin position="15"/>
        <end position="17"/>
    </location>
    <ligand>
        <name>substrate</name>
    </ligand>
</feature>
<feature type="active site" description="Proton acceptor" evidence="4">
    <location>
        <position position="145"/>
    </location>
</feature>
<dbReference type="GO" id="GO:0016740">
    <property type="term" value="F:transferase activity"/>
    <property type="evidence" value="ECO:0007669"/>
    <property type="project" value="UniProtKB-KW"/>
</dbReference>
<dbReference type="PANTHER" id="PTHR43300">
    <property type="entry name" value="ACETYLTRANSFERASE"/>
    <property type="match status" value="1"/>
</dbReference>
<dbReference type="AlphaFoldDB" id="A0A6M0CG78"/>
<dbReference type="NCBIfam" id="TIGR03570">
    <property type="entry name" value="NeuD_NnaD"/>
    <property type="match status" value="1"/>
</dbReference>
<evidence type="ECO:0000256" key="1">
    <source>
        <dbReference type="ARBA" id="ARBA00007274"/>
    </source>
</evidence>
<dbReference type="SUPFAM" id="SSF51161">
    <property type="entry name" value="Trimeric LpxA-like enzymes"/>
    <property type="match status" value="1"/>
</dbReference>
<dbReference type="InterPro" id="IPR018357">
    <property type="entry name" value="Hexapep_transf_CS"/>
</dbReference>
<reference evidence="7 8" key="1">
    <citation type="submission" date="2020-01" db="EMBL/GenBank/DDBJ databases">
        <title>Spongiivirga citrea KCTC 32990T.</title>
        <authorList>
            <person name="Wang G."/>
        </authorList>
    </citation>
    <scope>NUCLEOTIDE SEQUENCE [LARGE SCALE GENOMIC DNA]</scope>
    <source>
        <strain evidence="7 8">KCTC 32990</strain>
    </source>
</reference>
<dbReference type="Proteomes" id="UP000474296">
    <property type="component" value="Unassembled WGS sequence"/>
</dbReference>
<feature type="binding site" evidence="5">
    <location>
        <position position="76"/>
    </location>
    <ligand>
        <name>substrate</name>
    </ligand>
</feature>
<dbReference type="InterPro" id="IPR020019">
    <property type="entry name" value="AcTrfase_PglD-like"/>
</dbReference>
<keyword evidence="2 7" id="KW-0808">Transferase</keyword>
<evidence type="ECO:0000256" key="3">
    <source>
        <dbReference type="ARBA" id="ARBA00022737"/>
    </source>
</evidence>
<evidence type="ECO:0000256" key="4">
    <source>
        <dbReference type="PIRSR" id="PIRSR620019-1"/>
    </source>
</evidence>
<feature type="binding site" evidence="5">
    <location>
        <position position="175"/>
    </location>
    <ligand>
        <name>acetyl-CoA</name>
        <dbReference type="ChEBI" id="CHEBI:57288"/>
    </ligand>
</feature>
<feature type="domain" description="PglD N-terminal" evidence="6">
    <location>
        <begin position="8"/>
        <end position="87"/>
    </location>
</feature>
<name>A0A6M0CG78_9FLAO</name>
<dbReference type="InterPro" id="IPR041561">
    <property type="entry name" value="PglD_N"/>
</dbReference>
<comment type="caution">
    <text evidence="7">The sequence shown here is derived from an EMBL/GenBank/DDBJ whole genome shotgun (WGS) entry which is preliminary data.</text>
</comment>
<proteinExistence type="inferred from homology"/>
<evidence type="ECO:0000256" key="5">
    <source>
        <dbReference type="PIRSR" id="PIRSR620019-2"/>
    </source>
</evidence>
<evidence type="ECO:0000259" key="6">
    <source>
        <dbReference type="Pfam" id="PF17836"/>
    </source>
</evidence>
<organism evidence="7 8">
    <name type="scientific">Spongiivirga citrea</name>
    <dbReference type="NCBI Taxonomy" id="1481457"/>
    <lineage>
        <taxon>Bacteria</taxon>
        <taxon>Pseudomonadati</taxon>
        <taxon>Bacteroidota</taxon>
        <taxon>Flavobacteriia</taxon>
        <taxon>Flavobacteriales</taxon>
        <taxon>Flavobacteriaceae</taxon>
        <taxon>Spongiivirga</taxon>
    </lineage>
</organism>
<dbReference type="PROSITE" id="PS00101">
    <property type="entry name" value="HEXAPEP_TRANSFERASES"/>
    <property type="match status" value="1"/>
</dbReference>
<comment type="similarity">
    <text evidence="1">Belongs to the transferase hexapeptide repeat family.</text>
</comment>
<dbReference type="Gene3D" id="3.40.50.20">
    <property type="match status" value="1"/>
</dbReference>
<dbReference type="PANTHER" id="PTHR43300:SF7">
    <property type="entry name" value="UDP-N-ACETYLBACILLOSAMINE N-ACETYLTRANSFERASE"/>
    <property type="match status" value="1"/>
</dbReference>
<keyword evidence="3" id="KW-0677">Repeat</keyword>
<dbReference type="InterPro" id="IPR050179">
    <property type="entry name" value="Trans_hexapeptide_repeat"/>
</dbReference>
<gene>
    <name evidence="7" type="ORF">GWK10_06630</name>
</gene>
<evidence type="ECO:0000313" key="7">
    <source>
        <dbReference type="EMBL" id="NER16878.1"/>
    </source>
</evidence>
<dbReference type="Pfam" id="PF17836">
    <property type="entry name" value="PglD_N"/>
    <property type="match status" value="1"/>
</dbReference>